<accession>A0A939J165</accession>
<evidence type="ECO:0000259" key="5">
    <source>
        <dbReference type="PROSITE" id="PS01124"/>
    </source>
</evidence>
<evidence type="ECO:0000313" key="7">
    <source>
        <dbReference type="Proteomes" id="UP000664096"/>
    </source>
</evidence>
<keyword evidence="4" id="KW-0812">Transmembrane</keyword>
<keyword evidence="4" id="KW-0472">Membrane</keyword>
<keyword evidence="3" id="KW-0804">Transcription</keyword>
<dbReference type="GO" id="GO:0043565">
    <property type="term" value="F:sequence-specific DNA binding"/>
    <property type="evidence" value="ECO:0007669"/>
    <property type="project" value="InterPro"/>
</dbReference>
<name>A0A939J165_9HYPH</name>
<keyword evidence="4" id="KW-1133">Transmembrane helix</keyword>
<dbReference type="Gene3D" id="1.10.10.60">
    <property type="entry name" value="Homeodomain-like"/>
    <property type="match status" value="1"/>
</dbReference>
<keyword evidence="2" id="KW-0238">DNA-binding</keyword>
<feature type="domain" description="HTH araC/xylS-type" evidence="5">
    <location>
        <begin position="235"/>
        <end position="335"/>
    </location>
</feature>
<dbReference type="RefSeq" id="WP_207139540.1">
    <property type="nucleotide sequence ID" value="NZ_JAEKJZ010000001.1"/>
</dbReference>
<feature type="transmembrane region" description="Helical" evidence="4">
    <location>
        <begin position="157"/>
        <end position="179"/>
    </location>
</feature>
<evidence type="ECO:0000313" key="6">
    <source>
        <dbReference type="EMBL" id="MBN9670018.1"/>
    </source>
</evidence>
<dbReference type="SUPFAM" id="SSF46689">
    <property type="entry name" value="Homeodomain-like"/>
    <property type="match status" value="1"/>
</dbReference>
<reference evidence="6" key="1">
    <citation type="submission" date="2020-12" db="EMBL/GenBank/DDBJ databases">
        <title>Oil enriched cultivation method for isolating marine PHA-producing bacteria.</title>
        <authorList>
            <person name="Zheng W."/>
            <person name="Yu S."/>
            <person name="Huang Y."/>
        </authorList>
    </citation>
    <scope>NUCLEOTIDE SEQUENCE</scope>
    <source>
        <strain evidence="6">SY-2-12</strain>
    </source>
</reference>
<gene>
    <name evidence="6" type="ORF">JF539_06685</name>
</gene>
<feature type="transmembrane region" description="Helical" evidence="4">
    <location>
        <begin position="186"/>
        <end position="210"/>
    </location>
</feature>
<feature type="transmembrane region" description="Helical" evidence="4">
    <location>
        <begin position="116"/>
        <end position="137"/>
    </location>
</feature>
<comment type="caution">
    <text evidence="6">The sequence shown here is derived from an EMBL/GenBank/DDBJ whole genome shotgun (WGS) entry which is preliminary data.</text>
</comment>
<organism evidence="6 7">
    <name type="scientific">Roseibium aggregatum</name>
    <dbReference type="NCBI Taxonomy" id="187304"/>
    <lineage>
        <taxon>Bacteria</taxon>
        <taxon>Pseudomonadati</taxon>
        <taxon>Pseudomonadota</taxon>
        <taxon>Alphaproteobacteria</taxon>
        <taxon>Hyphomicrobiales</taxon>
        <taxon>Stappiaceae</taxon>
        <taxon>Roseibium</taxon>
    </lineage>
</organism>
<proteinExistence type="predicted"/>
<dbReference type="EMBL" id="JAEKJZ010000001">
    <property type="protein sequence ID" value="MBN9670018.1"/>
    <property type="molecule type" value="Genomic_DNA"/>
</dbReference>
<protein>
    <submittedName>
        <fullName evidence="6">Helix-turn-helix transcriptional regulator</fullName>
    </submittedName>
</protein>
<sequence>MISIPVSFLVSVVFLALAVSMAVRPMLPTLPRALFAATFLVLALETSLVGIRYVLATQAFLPIQRTLPVWSAPLLFLSFAALTASAGKVVRWIAVNAGAALAVSLAMLLPVRSVGYVDLLIEATVAVYLFLLLRLWRRGPDAFGAAPTHLGPLLHRVLAGAIGILFAVLVLDTLIAVFLSFRKEEAAAFTISAASLAFVAGAVALAILGFRSAAPGQSRQRTTEEEDDWRRIAGAARRLLLDKELFRDTDLTLTRLARRTGVSDRDLSRAINQVEGVNVSQFVNAIRLQEAASLLTRTSESVSTIQEKAGFLTRSNFYREFQKQFGVAPAQYRKQAHSSGKTLSK</sequence>
<dbReference type="PANTHER" id="PTHR43280:SF29">
    <property type="entry name" value="ARAC-FAMILY TRANSCRIPTIONAL REGULATOR"/>
    <property type="match status" value="1"/>
</dbReference>
<dbReference type="GO" id="GO:0003700">
    <property type="term" value="F:DNA-binding transcription factor activity"/>
    <property type="evidence" value="ECO:0007669"/>
    <property type="project" value="InterPro"/>
</dbReference>
<evidence type="ECO:0000256" key="1">
    <source>
        <dbReference type="ARBA" id="ARBA00023015"/>
    </source>
</evidence>
<feature type="transmembrane region" description="Helical" evidence="4">
    <location>
        <begin position="67"/>
        <end position="86"/>
    </location>
</feature>
<evidence type="ECO:0000256" key="4">
    <source>
        <dbReference type="SAM" id="Phobius"/>
    </source>
</evidence>
<evidence type="ECO:0000256" key="3">
    <source>
        <dbReference type="ARBA" id="ARBA00023163"/>
    </source>
</evidence>
<feature type="transmembrane region" description="Helical" evidence="4">
    <location>
        <begin position="32"/>
        <end position="55"/>
    </location>
</feature>
<dbReference type="PANTHER" id="PTHR43280">
    <property type="entry name" value="ARAC-FAMILY TRANSCRIPTIONAL REGULATOR"/>
    <property type="match status" value="1"/>
</dbReference>
<dbReference type="InterPro" id="IPR009057">
    <property type="entry name" value="Homeodomain-like_sf"/>
</dbReference>
<dbReference type="Proteomes" id="UP000664096">
    <property type="component" value="Unassembled WGS sequence"/>
</dbReference>
<dbReference type="Pfam" id="PF12833">
    <property type="entry name" value="HTH_18"/>
    <property type="match status" value="1"/>
</dbReference>
<feature type="transmembrane region" description="Helical" evidence="4">
    <location>
        <begin position="92"/>
        <end position="109"/>
    </location>
</feature>
<dbReference type="SMART" id="SM00342">
    <property type="entry name" value="HTH_ARAC"/>
    <property type="match status" value="1"/>
</dbReference>
<keyword evidence="1" id="KW-0805">Transcription regulation</keyword>
<dbReference type="AlphaFoldDB" id="A0A939J165"/>
<dbReference type="InterPro" id="IPR018060">
    <property type="entry name" value="HTH_AraC"/>
</dbReference>
<dbReference type="PROSITE" id="PS01124">
    <property type="entry name" value="HTH_ARAC_FAMILY_2"/>
    <property type="match status" value="1"/>
</dbReference>
<evidence type="ECO:0000256" key="2">
    <source>
        <dbReference type="ARBA" id="ARBA00023125"/>
    </source>
</evidence>